<dbReference type="GO" id="GO:0004930">
    <property type="term" value="F:G protein-coupled receptor activity"/>
    <property type="evidence" value="ECO:0007669"/>
    <property type="project" value="InterPro"/>
</dbReference>
<name>A0A916KQ14_9POXV</name>
<accession>A0A916KQ14</accession>
<evidence type="ECO:0000313" key="7">
    <source>
        <dbReference type="EMBL" id="CCU56240.1"/>
    </source>
</evidence>
<feature type="transmembrane region" description="Helical" evidence="5">
    <location>
        <begin position="184"/>
        <end position="206"/>
    </location>
</feature>
<comment type="subcellular location">
    <subcellularLocation>
        <location evidence="1">Membrane</location>
        <topology evidence="1">Multi-pass membrane protein</topology>
    </subcellularLocation>
</comment>
<dbReference type="GO" id="GO:0016020">
    <property type="term" value="C:membrane"/>
    <property type="evidence" value="ECO:0007669"/>
    <property type="project" value="UniProtKB-SubCell"/>
</dbReference>
<keyword evidence="3 5" id="KW-1133">Transmembrane helix</keyword>
<protein>
    <recommendedName>
        <fullName evidence="6">G-protein coupled receptors family 2 profile 2 domain-containing protein</fullName>
    </recommendedName>
</protein>
<dbReference type="GO" id="GO:0007166">
    <property type="term" value="P:cell surface receptor signaling pathway"/>
    <property type="evidence" value="ECO:0007669"/>
    <property type="project" value="InterPro"/>
</dbReference>
<feature type="transmembrane region" description="Helical" evidence="5">
    <location>
        <begin position="330"/>
        <end position="352"/>
    </location>
</feature>
<dbReference type="RefSeq" id="YP_008003559.1">
    <property type="nucleotide sequence ID" value="NC_021246.1"/>
</dbReference>
<feature type="domain" description="G-protein coupled receptors family 2 profile 2" evidence="6">
    <location>
        <begin position="115"/>
        <end position="354"/>
    </location>
</feature>
<feature type="transmembrane region" description="Helical" evidence="5">
    <location>
        <begin position="303"/>
        <end position="324"/>
    </location>
</feature>
<feature type="transmembrane region" description="Helical" evidence="5">
    <location>
        <begin position="117"/>
        <end position="138"/>
    </location>
</feature>
<dbReference type="KEGG" id="vg:15613664"/>
<evidence type="ECO:0000259" key="6">
    <source>
        <dbReference type="PROSITE" id="PS50261"/>
    </source>
</evidence>
<gene>
    <name evidence="7" type="ORF">MYSEV_042</name>
</gene>
<feature type="transmembrane region" description="Helical" evidence="5">
    <location>
        <begin position="150"/>
        <end position="172"/>
    </location>
</feature>
<evidence type="ECO:0000256" key="2">
    <source>
        <dbReference type="ARBA" id="ARBA00022692"/>
    </source>
</evidence>
<evidence type="ECO:0000256" key="5">
    <source>
        <dbReference type="SAM" id="Phobius"/>
    </source>
</evidence>
<keyword evidence="8" id="KW-1185">Reference proteome</keyword>
<reference evidence="7 8" key="1">
    <citation type="journal article" date="2013" name="J. Virol.">
        <title>New Insights into the Evolution of Entomopoxvirinae from the Complete Genome Sequences of Four Entomopoxviruses Infecting Adoxophyes honmai, Choristoneura biennis, Choristoneura rosaceana, and Mythimna separata.</title>
        <authorList>
            <person name="Theze J."/>
            <person name="Takatsuka J."/>
            <person name="Li Z."/>
            <person name="Gallais J."/>
            <person name="Doucet D."/>
            <person name="Arif B."/>
            <person name="Nakai M."/>
            <person name="Herniou E.A."/>
        </authorList>
    </citation>
    <scope>NUCLEOTIDE SEQUENCE [LARGE SCALE GENOMIC DNA]</scope>
</reference>
<dbReference type="PANTHER" id="PTHR46953:SF1">
    <property type="entry name" value="G-PROTEIN COUPLED RECEPTOR MTH-LIKE 1-RELATED"/>
    <property type="match status" value="1"/>
</dbReference>
<dbReference type="PROSITE" id="PS50261">
    <property type="entry name" value="G_PROTEIN_RECEP_F2_4"/>
    <property type="match status" value="1"/>
</dbReference>
<dbReference type="OrthoDB" id="38209at10239"/>
<feature type="transmembrane region" description="Helical" evidence="5">
    <location>
        <begin position="218"/>
        <end position="242"/>
    </location>
</feature>
<dbReference type="PANTHER" id="PTHR46953">
    <property type="entry name" value="G-PROTEIN COUPLED RECEPTOR MTH-LIKE 1-RELATED"/>
    <property type="match status" value="1"/>
</dbReference>
<feature type="transmembrane region" description="Helical" evidence="5">
    <location>
        <begin position="267"/>
        <end position="291"/>
    </location>
</feature>
<organism evidence="7 8">
    <name type="scientific">Mythimna separata entomopoxvirus 'L'</name>
    <dbReference type="NCBI Taxonomy" id="1293572"/>
    <lineage>
        <taxon>Viruses</taxon>
        <taxon>Varidnaviria</taxon>
        <taxon>Bamfordvirae</taxon>
        <taxon>Nucleocytoviricota</taxon>
        <taxon>Pokkesviricetes</taxon>
        <taxon>Chitovirales</taxon>
        <taxon>Poxviridae</taxon>
        <taxon>Entomopoxvirinae</taxon>
        <taxon>Betaentomopoxvirus</taxon>
        <taxon>Betaentomopoxvirus mseparata</taxon>
        <taxon>Mythimna separata entomopoxvirus</taxon>
    </lineage>
</organism>
<dbReference type="InterPro" id="IPR052808">
    <property type="entry name" value="GPCR_Mth-like"/>
</dbReference>
<sequence>MYNLKILFIICVCIYFCKCEYSCCKDKYILKNNNTYYCFNEIKNISHELEFKCPELYNIAFIKNNTHYPFIIDNNNKLVFKKKNRRDNIYDNYCINKSKKNHICIILLLCKKNIIPTIVYCYCSIISSTLLYITAIFYAYNKKNSIYNKIIINLCCCLGTGMLLFGIMNIIPYSNMTLCAIKGFLEYFFIISSFFWFNSLSIQILLNINQYNNYNNSMLYYYIYSWLFPAVLTFILAIINFIPGDHIKPLIGLNTCWFYDIYEQWKYLYSIMIILTLLNIGIFCYIIRLLYYNVYSIKIKNKIKIIIKLFIIMGLSWIFEAIGSITYNNIIFEIIDLINILQGVFIFIVLVISNINKKENNIENIVIYYEKLY</sequence>
<dbReference type="Gene3D" id="1.20.1070.10">
    <property type="entry name" value="Rhodopsin 7-helix transmembrane proteins"/>
    <property type="match status" value="1"/>
</dbReference>
<dbReference type="EMBL" id="HF679134">
    <property type="protein sequence ID" value="CCU56240.1"/>
    <property type="molecule type" value="Genomic_DNA"/>
</dbReference>
<evidence type="ECO:0000313" key="8">
    <source>
        <dbReference type="Proteomes" id="UP000792671"/>
    </source>
</evidence>
<evidence type="ECO:0000256" key="3">
    <source>
        <dbReference type="ARBA" id="ARBA00022989"/>
    </source>
</evidence>
<keyword evidence="2 5" id="KW-0812">Transmembrane</keyword>
<evidence type="ECO:0000256" key="4">
    <source>
        <dbReference type="ARBA" id="ARBA00023136"/>
    </source>
</evidence>
<evidence type="ECO:0000256" key="1">
    <source>
        <dbReference type="ARBA" id="ARBA00004141"/>
    </source>
</evidence>
<dbReference type="Proteomes" id="UP000792671">
    <property type="component" value="Genome"/>
</dbReference>
<dbReference type="GeneID" id="15613664"/>
<keyword evidence="4 5" id="KW-0472">Membrane</keyword>
<dbReference type="InterPro" id="IPR017981">
    <property type="entry name" value="GPCR_2-like_7TM"/>
</dbReference>
<proteinExistence type="predicted"/>